<proteinExistence type="predicted"/>
<comment type="caution">
    <text evidence="5">The sequence shown here is derived from an EMBL/GenBank/DDBJ whole genome shotgun (WGS) entry which is preliminary data.</text>
</comment>
<dbReference type="RefSeq" id="WP_123202661.1">
    <property type="nucleotide sequence ID" value="NZ_RJMB01000021.1"/>
</dbReference>
<dbReference type="InterPro" id="IPR002577">
    <property type="entry name" value="HTH_HxlR"/>
</dbReference>
<dbReference type="EMBL" id="RJMB01000021">
    <property type="protein sequence ID" value="RNL82666.1"/>
    <property type="molecule type" value="Genomic_DNA"/>
</dbReference>
<dbReference type="PANTHER" id="PTHR33204">
    <property type="entry name" value="TRANSCRIPTIONAL REGULATOR, MARR FAMILY"/>
    <property type="match status" value="1"/>
</dbReference>
<dbReference type="OrthoDB" id="9792527at2"/>
<accession>A0A3N0E488</accession>
<dbReference type="Pfam" id="PF01638">
    <property type="entry name" value="HxlR"/>
    <property type="match status" value="1"/>
</dbReference>
<keyword evidence="3" id="KW-0804">Transcription</keyword>
<evidence type="ECO:0000259" key="4">
    <source>
        <dbReference type="PROSITE" id="PS51118"/>
    </source>
</evidence>
<dbReference type="SUPFAM" id="SSF46785">
    <property type="entry name" value="Winged helix' DNA-binding domain"/>
    <property type="match status" value="1"/>
</dbReference>
<dbReference type="Proteomes" id="UP000269198">
    <property type="component" value="Unassembled WGS sequence"/>
</dbReference>
<keyword evidence="6" id="KW-1185">Reference proteome</keyword>
<dbReference type="PROSITE" id="PS51118">
    <property type="entry name" value="HTH_HXLR"/>
    <property type="match status" value="1"/>
</dbReference>
<name>A0A3N0E488_9ACTN</name>
<dbReference type="GO" id="GO:0003677">
    <property type="term" value="F:DNA binding"/>
    <property type="evidence" value="ECO:0007669"/>
    <property type="project" value="UniProtKB-KW"/>
</dbReference>
<dbReference type="Gene3D" id="1.10.10.10">
    <property type="entry name" value="Winged helix-like DNA-binding domain superfamily/Winged helix DNA-binding domain"/>
    <property type="match status" value="1"/>
</dbReference>
<reference evidence="5 6" key="1">
    <citation type="submission" date="2018-11" db="EMBL/GenBank/DDBJ databases">
        <title>The genome draft of YIM 96095.</title>
        <authorList>
            <person name="Tang S.-K."/>
            <person name="Chunyu W.-X."/>
            <person name="Feng Y.-Z."/>
        </authorList>
    </citation>
    <scope>NUCLEOTIDE SEQUENCE [LARGE SCALE GENOMIC DNA]</scope>
    <source>
        <strain evidence="5 6">YIM 96095</strain>
    </source>
</reference>
<gene>
    <name evidence="5" type="ORF">EFW17_18435</name>
</gene>
<dbReference type="AlphaFoldDB" id="A0A3N0E488"/>
<evidence type="ECO:0000313" key="5">
    <source>
        <dbReference type="EMBL" id="RNL82666.1"/>
    </source>
</evidence>
<feature type="domain" description="HTH hxlR-type" evidence="4">
    <location>
        <begin position="40"/>
        <end position="138"/>
    </location>
</feature>
<organism evidence="5 6">
    <name type="scientific">Halostreptopolyspora alba</name>
    <dbReference type="NCBI Taxonomy" id="2487137"/>
    <lineage>
        <taxon>Bacteria</taxon>
        <taxon>Bacillati</taxon>
        <taxon>Actinomycetota</taxon>
        <taxon>Actinomycetes</taxon>
        <taxon>Streptosporangiales</taxon>
        <taxon>Nocardiopsidaceae</taxon>
        <taxon>Halostreptopolyspora</taxon>
    </lineage>
</organism>
<keyword evidence="2" id="KW-0238">DNA-binding</keyword>
<dbReference type="InterPro" id="IPR036390">
    <property type="entry name" value="WH_DNA-bd_sf"/>
</dbReference>
<sequence length="139" mass="14816">MAHADTVANAAVAHQTVSGAPVDDLVPDGRGDVGAPSPDCPVEIALAAIAGRWTTLILRDLSRGPLSYGRLKRGLPGLSDKVLSDRLQHLRSQGLVRRTEVRGYPSRTTYTLTAAGHSLRPLLVELYATGTRLARARAQ</sequence>
<dbReference type="PANTHER" id="PTHR33204:SF37">
    <property type="entry name" value="HTH-TYPE TRANSCRIPTIONAL REGULATOR YODB"/>
    <property type="match status" value="1"/>
</dbReference>
<keyword evidence="1" id="KW-0805">Transcription regulation</keyword>
<dbReference type="InterPro" id="IPR036388">
    <property type="entry name" value="WH-like_DNA-bd_sf"/>
</dbReference>
<evidence type="ECO:0000256" key="1">
    <source>
        <dbReference type="ARBA" id="ARBA00023015"/>
    </source>
</evidence>
<protein>
    <submittedName>
        <fullName evidence="5">Transcriptional regulator</fullName>
    </submittedName>
</protein>
<evidence type="ECO:0000256" key="2">
    <source>
        <dbReference type="ARBA" id="ARBA00023125"/>
    </source>
</evidence>
<evidence type="ECO:0000256" key="3">
    <source>
        <dbReference type="ARBA" id="ARBA00023163"/>
    </source>
</evidence>
<evidence type="ECO:0000313" key="6">
    <source>
        <dbReference type="Proteomes" id="UP000269198"/>
    </source>
</evidence>